<dbReference type="AlphaFoldDB" id="G7K6A9"/>
<sequence length="50" mass="5712">MLKAWPTEMRGALGFVKTGACITRADRARGPVHPRREKRAMDNVKTHDMF</sequence>
<dbReference type="EMBL" id="CM001221">
    <property type="protein sequence ID" value="AES98547.1"/>
    <property type="molecule type" value="Genomic_DNA"/>
</dbReference>
<organism evidence="2 4">
    <name type="scientific">Medicago truncatula</name>
    <name type="common">Barrel medic</name>
    <name type="synonym">Medicago tribuloides</name>
    <dbReference type="NCBI Taxonomy" id="3880"/>
    <lineage>
        <taxon>Eukaryota</taxon>
        <taxon>Viridiplantae</taxon>
        <taxon>Streptophyta</taxon>
        <taxon>Embryophyta</taxon>
        <taxon>Tracheophyta</taxon>
        <taxon>Spermatophyta</taxon>
        <taxon>Magnoliopsida</taxon>
        <taxon>eudicotyledons</taxon>
        <taxon>Gunneridae</taxon>
        <taxon>Pentapetalae</taxon>
        <taxon>rosids</taxon>
        <taxon>fabids</taxon>
        <taxon>Fabales</taxon>
        <taxon>Fabaceae</taxon>
        <taxon>Papilionoideae</taxon>
        <taxon>50 kb inversion clade</taxon>
        <taxon>NPAAA clade</taxon>
        <taxon>Hologalegina</taxon>
        <taxon>IRL clade</taxon>
        <taxon>Trifolieae</taxon>
        <taxon>Medicago</taxon>
    </lineage>
</organism>
<keyword evidence="4" id="KW-1185">Reference proteome</keyword>
<dbReference type="HOGENOM" id="CLU_3127369_0_0_1"/>
<dbReference type="PaxDb" id="3880-AES98547"/>
<gene>
    <name evidence="2" type="ordered locus">MTR_5g069820</name>
</gene>
<evidence type="ECO:0000313" key="2">
    <source>
        <dbReference type="EMBL" id="AES98547.1"/>
    </source>
</evidence>
<proteinExistence type="predicted"/>
<name>G7K6A9_MEDTR</name>
<dbReference type="EnsemblPlants" id="AES98547">
    <property type="protein sequence ID" value="AES98547"/>
    <property type="gene ID" value="MTR_5g069820"/>
</dbReference>
<accession>G7K6A9</accession>
<evidence type="ECO:0000313" key="3">
    <source>
        <dbReference type="EnsemblPlants" id="AES98547"/>
    </source>
</evidence>
<protein>
    <submittedName>
        <fullName evidence="2 3">Uncharacterized protein</fullName>
    </submittedName>
</protein>
<feature type="region of interest" description="Disordered" evidence="1">
    <location>
        <begin position="27"/>
        <end position="50"/>
    </location>
</feature>
<evidence type="ECO:0000313" key="4">
    <source>
        <dbReference type="Proteomes" id="UP000002051"/>
    </source>
</evidence>
<reference evidence="2 4" key="1">
    <citation type="journal article" date="2011" name="Nature">
        <title>The Medicago genome provides insight into the evolution of rhizobial symbioses.</title>
        <authorList>
            <person name="Young N.D."/>
            <person name="Debelle F."/>
            <person name="Oldroyd G.E."/>
            <person name="Geurts R."/>
            <person name="Cannon S.B."/>
            <person name="Udvardi M.K."/>
            <person name="Benedito V.A."/>
            <person name="Mayer K.F."/>
            <person name="Gouzy J."/>
            <person name="Schoof H."/>
            <person name="Van de Peer Y."/>
            <person name="Proost S."/>
            <person name="Cook D.R."/>
            <person name="Meyers B.C."/>
            <person name="Spannagl M."/>
            <person name="Cheung F."/>
            <person name="De Mita S."/>
            <person name="Krishnakumar V."/>
            <person name="Gundlach H."/>
            <person name="Zhou S."/>
            <person name="Mudge J."/>
            <person name="Bharti A.K."/>
            <person name="Murray J.D."/>
            <person name="Naoumkina M.A."/>
            <person name="Rosen B."/>
            <person name="Silverstein K.A."/>
            <person name="Tang H."/>
            <person name="Rombauts S."/>
            <person name="Zhao P.X."/>
            <person name="Zhou P."/>
            <person name="Barbe V."/>
            <person name="Bardou P."/>
            <person name="Bechner M."/>
            <person name="Bellec A."/>
            <person name="Berger A."/>
            <person name="Berges H."/>
            <person name="Bidwell S."/>
            <person name="Bisseling T."/>
            <person name="Choisne N."/>
            <person name="Couloux A."/>
            <person name="Denny R."/>
            <person name="Deshpande S."/>
            <person name="Dai X."/>
            <person name="Doyle J.J."/>
            <person name="Dudez A.M."/>
            <person name="Farmer A.D."/>
            <person name="Fouteau S."/>
            <person name="Franken C."/>
            <person name="Gibelin C."/>
            <person name="Gish J."/>
            <person name="Goldstein S."/>
            <person name="Gonzalez A.J."/>
            <person name="Green P.J."/>
            <person name="Hallab A."/>
            <person name="Hartog M."/>
            <person name="Hua A."/>
            <person name="Humphray S.J."/>
            <person name="Jeong D.H."/>
            <person name="Jing Y."/>
            <person name="Jocker A."/>
            <person name="Kenton S.M."/>
            <person name="Kim D.J."/>
            <person name="Klee K."/>
            <person name="Lai H."/>
            <person name="Lang C."/>
            <person name="Lin S."/>
            <person name="Macmil S.L."/>
            <person name="Magdelenat G."/>
            <person name="Matthews L."/>
            <person name="McCorrison J."/>
            <person name="Monaghan E.L."/>
            <person name="Mun J.H."/>
            <person name="Najar F.Z."/>
            <person name="Nicholson C."/>
            <person name="Noirot C."/>
            <person name="O'Bleness M."/>
            <person name="Paule C.R."/>
            <person name="Poulain J."/>
            <person name="Prion F."/>
            <person name="Qin B."/>
            <person name="Qu C."/>
            <person name="Retzel E.F."/>
            <person name="Riddle C."/>
            <person name="Sallet E."/>
            <person name="Samain S."/>
            <person name="Samson N."/>
            <person name="Sanders I."/>
            <person name="Saurat O."/>
            <person name="Scarpelli C."/>
            <person name="Schiex T."/>
            <person name="Segurens B."/>
            <person name="Severin A.J."/>
            <person name="Sherrier D.J."/>
            <person name="Shi R."/>
            <person name="Sims S."/>
            <person name="Singer S.R."/>
            <person name="Sinharoy S."/>
            <person name="Sterck L."/>
            <person name="Viollet A."/>
            <person name="Wang B.B."/>
            <person name="Wang K."/>
            <person name="Wang M."/>
            <person name="Wang X."/>
            <person name="Warfsmann J."/>
            <person name="Weissenbach J."/>
            <person name="White D.D."/>
            <person name="White J.D."/>
            <person name="Wiley G.B."/>
            <person name="Wincker P."/>
            <person name="Xing Y."/>
            <person name="Yang L."/>
            <person name="Yao Z."/>
            <person name="Ying F."/>
            <person name="Zhai J."/>
            <person name="Zhou L."/>
            <person name="Zuber A."/>
            <person name="Denarie J."/>
            <person name="Dixon R.A."/>
            <person name="May G.D."/>
            <person name="Schwartz D.C."/>
            <person name="Rogers J."/>
            <person name="Quetier F."/>
            <person name="Town C.D."/>
            <person name="Roe B.A."/>
        </authorList>
    </citation>
    <scope>NUCLEOTIDE SEQUENCE [LARGE SCALE GENOMIC DNA]</scope>
    <source>
        <strain evidence="2">A17</strain>
        <strain evidence="3 4">cv. Jemalong A17</strain>
    </source>
</reference>
<evidence type="ECO:0000256" key="1">
    <source>
        <dbReference type="SAM" id="MobiDB-lite"/>
    </source>
</evidence>
<reference evidence="3" key="3">
    <citation type="submission" date="2015-04" db="UniProtKB">
        <authorList>
            <consortium name="EnsemblPlants"/>
        </authorList>
    </citation>
    <scope>IDENTIFICATION</scope>
    <source>
        <strain evidence="3">cv. Jemalong A17</strain>
    </source>
</reference>
<dbReference type="Proteomes" id="UP000002051">
    <property type="component" value="Chromosome 5"/>
</dbReference>
<reference evidence="2 4" key="2">
    <citation type="journal article" date="2014" name="BMC Genomics">
        <title>An improved genome release (version Mt4.0) for the model legume Medicago truncatula.</title>
        <authorList>
            <person name="Tang H."/>
            <person name="Krishnakumar V."/>
            <person name="Bidwell S."/>
            <person name="Rosen B."/>
            <person name="Chan A."/>
            <person name="Zhou S."/>
            <person name="Gentzbittel L."/>
            <person name="Childs K.L."/>
            <person name="Yandell M."/>
            <person name="Gundlach H."/>
            <person name="Mayer K.F."/>
            <person name="Schwartz D.C."/>
            <person name="Town C.D."/>
        </authorList>
    </citation>
    <scope>GENOME REANNOTATION</scope>
    <source>
        <strain evidence="3 4">cv. Jemalong A17</strain>
    </source>
</reference>
<feature type="compositionally biased region" description="Basic and acidic residues" evidence="1">
    <location>
        <begin position="39"/>
        <end position="50"/>
    </location>
</feature>